<evidence type="ECO:0000313" key="3">
    <source>
        <dbReference type="EMBL" id="RAH60478.1"/>
    </source>
</evidence>
<proteinExistence type="predicted"/>
<feature type="compositionally biased region" description="Acidic residues" evidence="2">
    <location>
        <begin position="851"/>
        <end position="860"/>
    </location>
</feature>
<feature type="compositionally biased region" description="Pro residues" evidence="2">
    <location>
        <begin position="572"/>
        <end position="581"/>
    </location>
</feature>
<dbReference type="Proteomes" id="UP000249526">
    <property type="component" value="Unassembled WGS sequence"/>
</dbReference>
<feature type="region of interest" description="Disordered" evidence="2">
    <location>
        <begin position="481"/>
        <end position="614"/>
    </location>
</feature>
<feature type="region of interest" description="Disordered" evidence="2">
    <location>
        <begin position="827"/>
        <end position="860"/>
    </location>
</feature>
<evidence type="ECO:0000313" key="4">
    <source>
        <dbReference type="Proteomes" id="UP000249526"/>
    </source>
</evidence>
<feature type="compositionally biased region" description="Basic and acidic residues" evidence="2">
    <location>
        <begin position="591"/>
        <end position="612"/>
    </location>
</feature>
<dbReference type="GeneID" id="37166155"/>
<accession>A0A8G1R6I9</accession>
<evidence type="ECO:0000256" key="1">
    <source>
        <dbReference type="SAM" id="Coils"/>
    </source>
</evidence>
<organism evidence="3 4">
    <name type="scientific">Aspergillus piperis CBS 112811</name>
    <dbReference type="NCBI Taxonomy" id="1448313"/>
    <lineage>
        <taxon>Eukaryota</taxon>
        <taxon>Fungi</taxon>
        <taxon>Dikarya</taxon>
        <taxon>Ascomycota</taxon>
        <taxon>Pezizomycotina</taxon>
        <taxon>Eurotiomycetes</taxon>
        <taxon>Eurotiomycetidae</taxon>
        <taxon>Eurotiales</taxon>
        <taxon>Aspergillaceae</taxon>
        <taxon>Aspergillus</taxon>
        <taxon>Aspergillus subgen. Circumdati</taxon>
    </lineage>
</organism>
<evidence type="ECO:0000256" key="2">
    <source>
        <dbReference type="SAM" id="MobiDB-lite"/>
    </source>
</evidence>
<feature type="coiled-coil region" evidence="1">
    <location>
        <begin position="648"/>
        <end position="810"/>
    </location>
</feature>
<keyword evidence="4" id="KW-1185">Reference proteome</keyword>
<reference evidence="3 4" key="1">
    <citation type="submission" date="2018-02" db="EMBL/GenBank/DDBJ databases">
        <title>The genomes of Aspergillus section Nigri reveals drivers in fungal speciation.</title>
        <authorList>
            <consortium name="DOE Joint Genome Institute"/>
            <person name="Vesth T.C."/>
            <person name="Nybo J."/>
            <person name="Theobald S."/>
            <person name="Brandl J."/>
            <person name="Frisvad J.C."/>
            <person name="Nielsen K.F."/>
            <person name="Lyhne E.K."/>
            <person name="Kogle M.E."/>
            <person name="Kuo A."/>
            <person name="Riley R."/>
            <person name="Clum A."/>
            <person name="Nolan M."/>
            <person name="Lipzen A."/>
            <person name="Salamov A."/>
            <person name="Henrissat B."/>
            <person name="Wiebenga A."/>
            <person name="De vries R.P."/>
            <person name="Grigoriev I.V."/>
            <person name="Mortensen U.H."/>
            <person name="Andersen M.R."/>
            <person name="Baker S.E."/>
        </authorList>
    </citation>
    <scope>NUCLEOTIDE SEQUENCE [LARGE SCALE GENOMIC DNA]</scope>
    <source>
        <strain evidence="3 4">CBS 112811</strain>
    </source>
</reference>
<name>A0A8G1R6I9_9EURO</name>
<feature type="region of interest" description="Disordered" evidence="2">
    <location>
        <begin position="322"/>
        <end position="353"/>
    </location>
</feature>
<feature type="compositionally biased region" description="Basic residues" evidence="2">
    <location>
        <begin position="827"/>
        <end position="836"/>
    </location>
</feature>
<feature type="compositionally biased region" description="Low complexity" evidence="2">
    <location>
        <begin position="344"/>
        <end position="353"/>
    </location>
</feature>
<gene>
    <name evidence="3" type="ORF">BO85DRAFT_475888</name>
</gene>
<sequence length="860" mass="97435">MSGTTQTSSSTTGRGSRPTYARRYGRKYLELDNLQDSSVCHRKVGKARADCRLRTSQSKWGCLGEASRPAGIVYMDLSFDQPADCRLLSATVKITLQGAPQHQLDLDKPVRLHLTDHYGPKYLGGEPKNVVKKKILHLAPQVNVLGNGGGGIGIDSEKSITYDSRWTFTGNLRPAQKTDSEYRTIKWELREEDPESQSIHSNMIHTAFAFQHEGRPFLMRVQIKGKLQKGRNRFKEKARQLRFPSRHESDEGSSDILVYPNVVTQPSGPRLDRLVQDLPMVMERENCLRIPVQIPAALPISFAESNENIPDTAQSMLEDSYLGSLPGLLPNPGGSGHHTETARSSGSNSVSSSETLVDFRKSCDAGDPGDVCISKLGHAVHAFRTPQAVGQDESQASRIVLHANSSSMAPAKLIVPAEQRNGDKESKNINSPEYTLILLLRYPLLMTLIQILAALLDFFGMATKSIQLANRDANKKLSEKVMYSHSAPNSSSKARQKARASAGCLSVPRWAPNRPPGARIDMSSASEGSTVYVKGKGDRVVGTIPIARRGQPKDRKPVQDGRQNPAVGAIPSLPPYEPSPEPRSARRRRSYERLRPEVRVSSHTESDSDLPYRHQRPRATRTIHRDLSLPHRRPGVTVVNERALHALDTQLDREIRRQQRDIDRLEEDLHLHKLKLDIESEREFENEISERLKRLHEYERGEVRRDLKRAERRAEEQFKRKEEIKAALREKEWKEMKKKKEEEGLRARIRKELHDEEIRRKLEERERFIHENKIRRAAIEDYKLAEEQRLLEEERQKRQLKREYRAAIEAELGYSLEQVKDILTKATGKKAQRQSRGRSQAFSATVNDVLSGDEADVEAP</sequence>
<dbReference type="AlphaFoldDB" id="A0A8G1R6I9"/>
<dbReference type="EMBL" id="KZ825057">
    <property type="protein sequence ID" value="RAH60478.1"/>
    <property type="molecule type" value="Genomic_DNA"/>
</dbReference>
<feature type="compositionally biased region" description="Polar residues" evidence="2">
    <location>
        <begin position="837"/>
        <end position="848"/>
    </location>
</feature>
<protein>
    <submittedName>
        <fullName evidence="3">Uncharacterized protein</fullName>
    </submittedName>
</protein>
<keyword evidence="1" id="KW-0175">Coiled coil</keyword>
<dbReference type="RefSeq" id="XP_025518400.1">
    <property type="nucleotide sequence ID" value="XM_025662753.1"/>
</dbReference>
<feature type="compositionally biased region" description="Low complexity" evidence="2">
    <location>
        <begin position="322"/>
        <end position="332"/>
    </location>
</feature>